<dbReference type="GeneID" id="36333311"/>
<reference evidence="1 2" key="1">
    <citation type="submission" date="2017-04" db="EMBL/GenBank/DDBJ databases">
        <title>Genome Sequence of the Model Brown-Rot Fungus Postia placenta SB12.</title>
        <authorList>
            <consortium name="DOE Joint Genome Institute"/>
            <person name="Gaskell J."/>
            <person name="Kersten P."/>
            <person name="Larrondo L.F."/>
            <person name="Canessa P."/>
            <person name="Martinez D."/>
            <person name="Hibbett D."/>
            <person name="Schmoll M."/>
            <person name="Kubicek C.P."/>
            <person name="Martinez A.T."/>
            <person name="Yadav J."/>
            <person name="Master E."/>
            <person name="Magnuson J.K."/>
            <person name="James T."/>
            <person name="Yaver D."/>
            <person name="Berka R."/>
            <person name="Labutti K."/>
            <person name="Lipzen A."/>
            <person name="Aerts A."/>
            <person name="Barry K."/>
            <person name="Henrissat B."/>
            <person name="Blanchette R."/>
            <person name="Grigoriev I."/>
            <person name="Cullen D."/>
        </authorList>
    </citation>
    <scope>NUCLEOTIDE SEQUENCE [LARGE SCALE GENOMIC DNA]</scope>
    <source>
        <strain evidence="1 2">MAD-698-R-SB12</strain>
    </source>
</reference>
<gene>
    <name evidence="1" type="ORF">POSPLADRAFT_1175517</name>
</gene>
<evidence type="ECO:0000313" key="2">
    <source>
        <dbReference type="Proteomes" id="UP000194127"/>
    </source>
</evidence>
<evidence type="ECO:0000313" key="1">
    <source>
        <dbReference type="EMBL" id="OSX66827.1"/>
    </source>
</evidence>
<organism evidence="1 2">
    <name type="scientific">Postia placenta MAD-698-R-SB12</name>
    <dbReference type="NCBI Taxonomy" id="670580"/>
    <lineage>
        <taxon>Eukaryota</taxon>
        <taxon>Fungi</taxon>
        <taxon>Dikarya</taxon>
        <taxon>Basidiomycota</taxon>
        <taxon>Agaricomycotina</taxon>
        <taxon>Agaricomycetes</taxon>
        <taxon>Polyporales</taxon>
        <taxon>Adustoporiaceae</taxon>
        <taxon>Rhodonia</taxon>
    </lineage>
</organism>
<dbReference type="EMBL" id="KZ110591">
    <property type="protein sequence ID" value="OSX66827.1"/>
    <property type="molecule type" value="Genomic_DNA"/>
</dbReference>
<sequence length="223" mass="24393">MLPPRRSRVHKNTPVPVSAPRPLAVQIRFHTDPQLSSRPCVNAIGGSSTSRKATSSAPALLRGQQQDPVPLASNLAVDLALTYVLEISTSPWPERVMCAKRYLYNSDLSQLAMTSRAAGPSGQIRGPMDSVVYLAFDLQVPNVEEWITGHRATLLGSAQLYSWVALLKFCERQDCSQQNEDEIAGGQGHEINPREGECDCGGNGAEVRTTSDRVWIAGIERPW</sequence>
<accession>A0A1X6NDV4</accession>
<keyword evidence="2" id="KW-1185">Reference proteome</keyword>
<proteinExistence type="predicted"/>
<dbReference type="Proteomes" id="UP000194127">
    <property type="component" value="Unassembled WGS sequence"/>
</dbReference>
<name>A0A1X6NDV4_9APHY</name>
<dbReference type="AlphaFoldDB" id="A0A1X6NDV4"/>
<protein>
    <submittedName>
        <fullName evidence="1">Uncharacterized protein</fullName>
    </submittedName>
</protein>
<dbReference type="RefSeq" id="XP_024343621.1">
    <property type="nucleotide sequence ID" value="XM_024488362.1"/>
</dbReference>
<dbReference type="OrthoDB" id="10270540at2759"/>